<keyword evidence="6 8" id="KW-0472">Membrane</keyword>
<keyword evidence="7 8" id="KW-0998">Cell outer membrane</keyword>
<dbReference type="InterPro" id="IPR012910">
    <property type="entry name" value="Plug_dom"/>
</dbReference>
<evidence type="ECO:0000256" key="3">
    <source>
        <dbReference type="ARBA" id="ARBA00022452"/>
    </source>
</evidence>
<name>A0ABV4K452_9BACT</name>
<dbReference type="Gene3D" id="2.40.170.20">
    <property type="entry name" value="TonB-dependent receptor, beta-barrel domain"/>
    <property type="match status" value="1"/>
</dbReference>
<keyword evidence="13" id="KW-1185">Reference proteome</keyword>
<keyword evidence="2 8" id="KW-0813">Transport</keyword>
<evidence type="ECO:0000259" key="11">
    <source>
        <dbReference type="Pfam" id="PF07715"/>
    </source>
</evidence>
<evidence type="ECO:0000313" key="13">
    <source>
        <dbReference type="Proteomes" id="UP001568698"/>
    </source>
</evidence>
<evidence type="ECO:0000256" key="8">
    <source>
        <dbReference type="PROSITE-ProRule" id="PRU01360"/>
    </source>
</evidence>
<evidence type="ECO:0000256" key="7">
    <source>
        <dbReference type="ARBA" id="ARBA00023237"/>
    </source>
</evidence>
<protein>
    <submittedName>
        <fullName evidence="12">TonB-dependent receptor plug domain-containing protein</fullName>
    </submittedName>
</protein>
<feature type="domain" description="TonB-dependent receptor plug" evidence="11">
    <location>
        <begin position="52"/>
        <end position="160"/>
    </location>
</feature>
<comment type="caution">
    <text evidence="12">The sequence shown here is derived from an EMBL/GenBank/DDBJ whole genome shotgun (WGS) entry which is preliminary data.</text>
</comment>
<evidence type="ECO:0000256" key="9">
    <source>
        <dbReference type="SAM" id="MobiDB-lite"/>
    </source>
</evidence>
<evidence type="ECO:0000313" key="12">
    <source>
        <dbReference type="EMBL" id="MEZ7196810.1"/>
    </source>
</evidence>
<dbReference type="PANTHER" id="PTHR30069">
    <property type="entry name" value="TONB-DEPENDENT OUTER MEMBRANE RECEPTOR"/>
    <property type="match status" value="1"/>
</dbReference>
<comment type="subcellular location">
    <subcellularLocation>
        <location evidence="1 8">Cell outer membrane</location>
        <topology evidence="1 8">Multi-pass membrane protein</topology>
    </subcellularLocation>
</comment>
<comment type="similarity">
    <text evidence="8">Belongs to the TonB-dependent receptor family.</text>
</comment>
<organism evidence="12 13">
    <name type="scientific">Pseudodesulfovibrio karagichevae</name>
    <dbReference type="NCBI Taxonomy" id="3239305"/>
    <lineage>
        <taxon>Bacteria</taxon>
        <taxon>Pseudomonadati</taxon>
        <taxon>Thermodesulfobacteriota</taxon>
        <taxon>Desulfovibrionia</taxon>
        <taxon>Desulfovibrionales</taxon>
        <taxon>Desulfovibrionaceae</taxon>
    </lineage>
</organism>
<feature type="signal peptide" evidence="10">
    <location>
        <begin position="1"/>
        <end position="25"/>
    </location>
</feature>
<evidence type="ECO:0000256" key="10">
    <source>
        <dbReference type="SAM" id="SignalP"/>
    </source>
</evidence>
<accession>A0ABV4K452</accession>
<keyword evidence="12" id="KW-0675">Receptor</keyword>
<feature type="chain" id="PRO_5045768602" evidence="10">
    <location>
        <begin position="26"/>
        <end position="638"/>
    </location>
</feature>
<dbReference type="Gene3D" id="2.170.130.10">
    <property type="entry name" value="TonB-dependent receptor, plug domain"/>
    <property type="match status" value="1"/>
</dbReference>
<evidence type="ECO:0000256" key="1">
    <source>
        <dbReference type="ARBA" id="ARBA00004571"/>
    </source>
</evidence>
<reference evidence="12 13" key="1">
    <citation type="submission" date="2024-08" db="EMBL/GenBank/DDBJ databases">
        <title>Sulfate-reducing bacteria isolated from formation water of the oil field in Kazakhstan and description of Pseudodesulfovibrio sp.</title>
        <authorList>
            <person name="Bidzhieva S.K."/>
            <person name="Tourova T.P."/>
            <person name="Grouzdev D.S."/>
            <person name="Beletsky A.V."/>
            <person name="Sokolova D.S."/>
            <person name="Samigullina S.R."/>
            <person name="Poltaraus A.B."/>
            <person name="Avtukh A.N."/>
            <person name="Tereshina V.M."/>
            <person name="Zhaparov N.S."/>
            <person name="Mardanov A.V."/>
            <person name="Nazina T.N."/>
        </authorList>
    </citation>
    <scope>NUCLEOTIDE SEQUENCE [LARGE SCALE GENOMIC DNA]</scope>
    <source>
        <strain evidence="12 13">9FUS</strain>
    </source>
</reference>
<dbReference type="InterPro" id="IPR037066">
    <property type="entry name" value="Plug_dom_sf"/>
</dbReference>
<dbReference type="EMBL" id="JBGLYH010000019">
    <property type="protein sequence ID" value="MEZ7196810.1"/>
    <property type="molecule type" value="Genomic_DNA"/>
</dbReference>
<dbReference type="InterPro" id="IPR036942">
    <property type="entry name" value="Beta-barrel_TonB_sf"/>
</dbReference>
<dbReference type="Proteomes" id="UP001568698">
    <property type="component" value="Unassembled WGS sequence"/>
</dbReference>
<gene>
    <name evidence="12" type="ORF">AB6M95_08635</name>
</gene>
<proteinExistence type="inferred from homology"/>
<dbReference type="InterPro" id="IPR039426">
    <property type="entry name" value="TonB-dep_rcpt-like"/>
</dbReference>
<evidence type="ECO:0000256" key="6">
    <source>
        <dbReference type="ARBA" id="ARBA00023136"/>
    </source>
</evidence>
<dbReference type="SUPFAM" id="SSF56935">
    <property type="entry name" value="Porins"/>
    <property type="match status" value="1"/>
</dbReference>
<dbReference type="RefSeq" id="WP_371386334.1">
    <property type="nucleotide sequence ID" value="NZ_JBGLYH010000019.1"/>
</dbReference>
<feature type="region of interest" description="Disordered" evidence="9">
    <location>
        <begin position="255"/>
        <end position="279"/>
    </location>
</feature>
<keyword evidence="5 10" id="KW-0732">Signal</keyword>
<keyword evidence="3 8" id="KW-1134">Transmembrane beta strand</keyword>
<sequence>MGFDRWRPVFLCIAFLLLLSPAAKADDDLSDLGLEELMQVELASATRRSEPLSRIPAAVTVLTEEDIFRSGAANVPEALQLVPGVHVAQMNTDRWAVGIRGFNGLLSNKHLVLVDGRPVTSPVMTGVQWDNIVPISMVKRIEVVRGTRTSLWGAESFTGVINIITKNAYELKGGQSVTTAGTRGASQTVRQGWETGDNAAVAVYGTGGYLNGDWLTSSRAEHDGHEWSKVQGGLRADWENAFTDALSVQADVVRSNTEEEMPGGPGGPGGPPENRSRSDINGYTQFVWDRATGLDSNLRFRTSFTRDSAQLADLDGGVNTLDAELTSAMERMGRHYLTWGLGTQYIWDDVHGDGLGKSNQGHIYSWTGSSFIRDRITLLPDSLYFIAGLKADMLGDGDVELQPTLRLLHTRDDAEYWLAVSRGVRANTRYQRSGSYRIHFGGTDYQVLAPSNLQTEKLISYEAGYRQALTPDTRFDLSLYVNDYSELLMLELDESTHTARVTNSLKGTAYGMEAMLEWTATDWLTLKPSASLIYQNIYGLESGPVGDSMPEEGFESEMKLQILTRPLKDVGLDLFLGYIDSPDQLHLPAYFSVDAHASWRASDTLLLELIGRNLGGSHRQFSDLKVGPSLDCRITWDF</sequence>
<dbReference type="PROSITE" id="PS52016">
    <property type="entry name" value="TONB_DEPENDENT_REC_3"/>
    <property type="match status" value="1"/>
</dbReference>
<evidence type="ECO:0000256" key="5">
    <source>
        <dbReference type="ARBA" id="ARBA00022729"/>
    </source>
</evidence>
<dbReference type="Pfam" id="PF07715">
    <property type="entry name" value="Plug"/>
    <property type="match status" value="1"/>
</dbReference>
<evidence type="ECO:0000256" key="4">
    <source>
        <dbReference type="ARBA" id="ARBA00022692"/>
    </source>
</evidence>
<dbReference type="PANTHER" id="PTHR30069:SF29">
    <property type="entry name" value="HEMOGLOBIN AND HEMOGLOBIN-HAPTOGLOBIN-BINDING PROTEIN 1-RELATED"/>
    <property type="match status" value="1"/>
</dbReference>
<evidence type="ECO:0000256" key="2">
    <source>
        <dbReference type="ARBA" id="ARBA00022448"/>
    </source>
</evidence>
<keyword evidence="4 8" id="KW-0812">Transmembrane</keyword>